<name>A0A7W9YBY4_9HYPH</name>
<dbReference type="RefSeq" id="WP_183995774.1">
    <property type="nucleotide sequence ID" value="NZ_BMHW01000007.1"/>
</dbReference>
<evidence type="ECO:0000256" key="4">
    <source>
        <dbReference type="ARBA" id="ARBA00022989"/>
    </source>
</evidence>
<feature type="transmembrane region" description="Helical" evidence="6">
    <location>
        <begin position="64"/>
        <end position="87"/>
    </location>
</feature>
<evidence type="ECO:0000256" key="5">
    <source>
        <dbReference type="ARBA" id="ARBA00023136"/>
    </source>
</evidence>
<keyword evidence="4 6" id="KW-1133">Transmembrane helix</keyword>
<evidence type="ECO:0000313" key="8">
    <source>
        <dbReference type="Proteomes" id="UP000547879"/>
    </source>
</evidence>
<feature type="transmembrane region" description="Helical" evidence="6">
    <location>
        <begin position="161"/>
        <end position="178"/>
    </location>
</feature>
<evidence type="ECO:0000256" key="1">
    <source>
        <dbReference type="ARBA" id="ARBA00004141"/>
    </source>
</evidence>
<dbReference type="InterPro" id="IPR002549">
    <property type="entry name" value="AI-2E-like"/>
</dbReference>
<dbReference type="PANTHER" id="PTHR21716:SF4">
    <property type="entry name" value="TRANSMEMBRANE PROTEIN 245"/>
    <property type="match status" value="1"/>
</dbReference>
<proteinExistence type="inferred from homology"/>
<feature type="transmembrane region" description="Helical" evidence="6">
    <location>
        <begin position="275"/>
        <end position="292"/>
    </location>
</feature>
<dbReference type="Pfam" id="PF01594">
    <property type="entry name" value="AI-2E_transport"/>
    <property type="match status" value="1"/>
</dbReference>
<dbReference type="PANTHER" id="PTHR21716">
    <property type="entry name" value="TRANSMEMBRANE PROTEIN"/>
    <property type="match status" value="1"/>
</dbReference>
<comment type="subcellular location">
    <subcellularLocation>
        <location evidence="1">Membrane</location>
        <topology evidence="1">Multi-pass membrane protein</topology>
    </subcellularLocation>
</comment>
<keyword evidence="3 6" id="KW-0812">Transmembrane</keyword>
<keyword evidence="8" id="KW-1185">Reference proteome</keyword>
<feature type="transmembrane region" description="Helical" evidence="6">
    <location>
        <begin position="35"/>
        <end position="52"/>
    </location>
</feature>
<feature type="transmembrane region" description="Helical" evidence="6">
    <location>
        <begin position="218"/>
        <end position="235"/>
    </location>
</feature>
<comment type="caution">
    <text evidence="7">The sequence shown here is derived from an EMBL/GenBank/DDBJ whole genome shotgun (WGS) entry which is preliminary data.</text>
</comment>
<reference evidence="7 8" key="1">
    <citation type="submission" date="2020-08" db="EMBL/GenBank/DDBJ databases">
        <title>Genomic Encyclopedia of Type Strains, Phase IV (KMG-IV): sequencing the most valuable type-strain genomes for metagenomic binning, comparative biology and taxonomic classification.</title>
        <authorList>
            <person name="Goeker M."/>
        </authorList>
    </citation>
    <scope>NUCLEOTIDE SEQUENCE [LARGE SCALE GENOMIC DNA]</scope>
    <source>
        <strain evidence="7 8">DSM 100734</strain>
    </source>
</reference>
<organism evidence="7 8">
    <name type="scientific">Rhizobium wenxiniae</name>
    <dbReference type="NCBI Taxonomy" id="1737357"/>
    <lineage>
        <taxon>Bacteria</taxon>
        <taxon>Pseudomonadati</taxon>
        <taxon>Pseudomonadota</taxon>
        <taxon>Alphaproteobacteria</taxon>
        <taxon>Hyphomicrobiales</taxon>
        <taxon>Rhizobiaceae</taxon>
        <taxon>Rhizobium/Agrobacterium group</taxon>
        <taxon>Rhizobium</taxon>
    </lineage>
</organism>
<feature type="transmembrane region" description="Helical" evidence="6">
    <location>
        <begin position="12"/>
        <end position="29"/>
    </location>
</feature>
<comment type="similarity">
    <text evidence="2">Belongs to the autoinducer-2 exporter (AI-2E) (TC 2.A.86) family.</text>
</comment>
<dbReference type="GO" id="GO:0016020">
    <property type="term" value="C:membrane"/>
    <property type="evidence" value="ECO:0007669"/>
    <property type="project" value="UniProtKB-SubCell"/>
</dbReference>
<evidence type="ECO:0000256" key="3">
    <source>
        <dbReference type="ARBA" id="ARBA00022692"/>
    </source>
</evidence>
<dbReference type="AlphaFoldDB" id="A0A7W9YBY4"/>
<feature type="transmembrane region" description="Helical" evidence="6">
    <location>
        <begin position="312"/>
        <end position="345"/>
    </location>
</feature>
<evidence type="ECO:0000256" key="6">
    <source>
        <dbReference type="SAM" id="Phobius"/>
    </source>
</evidence>
<dbReference type="EMBL" id="JACHEG010000007">
    <property type="protein sequence ID" value="MBB6164913.1"/>
    <property type="molecule type" value="Genomic_DNA"/>
</dbReference>
<sequence length="357" mass="38294">MQDGIFVVQRVSFYILLVFVTLAFIAILIPFYSAVFWAVVFAIIFFPLYAKLEEALGGRRNSAAVLSVLICLCLVILPGMAILASLIQEGTGLYQRISSGQIDLNRMLNEVVTALPAFMQDWLQTIETGGFAALRDRFSSSLMQGGSFFAGRALNFGQSTAEFFIAFGLMLYLLFFLFRDGRSLAAAIRSAAPLSDEHTTQFMAKFASVVRATVRGNIIIAIIQGVIGGVTFWLLGVQPALLWGVLMVILSLVPAVGAALVWVPTAIYLAVTGEVLKAAVIVAVGVFVIGLIDNILRPPLVGKETKLPDYVVLISTVGGISLFGVNGFVIGPLIAALFIAAWSLFEKERGGGGNAVD</sequence>
<keyword evidence="5 6" id="KW-0472">Membrane</keyword>
<gene>
    <name evidence="7" type="ORF">HNQ72_004758</name>
</gene>
<evidence type="ECO:0000313" key="7">
    <source>
        <dbReference type="EMBL" id="MBB6164913.1"/>
    </source>
</evidence>
<accession>A0A7W9YBY4</accession>
<feature type="transmembrane region" description="Helical" evidence="6">
    <location>
        <begin position="241"/>
        <end position="263"/>
    </location>
</feature>
<dbReference type="Proteomes" id="UP000547879">
    <property type="component" value="Unassembled WGS sequence"/>
</dbReference>
<protein>
    <submittedName>
        <fullName evidence="7">Putative PurR-regulated permease PerM</fullName>
    </submittedName>
</protein>
<evidence type="ECO:0000256" key="2">
    <source>
        <dbReference type="ARBA" id="ARBA00009773"/>
    </source>
</evidence>